<protein>
    <recommendedName>
        <fullName evidence="4">Outer membrane protein beta-barrel domain-containing protein</fullName>
    </recommendedName>
</protein>
<dbReference type="Proteomes" id="UP000190150">
    <property type="component" value="Unassembled WGS sequence"/>
</dbReference>
<dbReference type="OrthoDB" id="1118958at2"/>
<evidence type="ECO:0000256" key="1">
    <source>
        <dbReference type="SAM" id="SignalP"/>
    </source>
</evidence>
<evidence type="ECO:0008006" key="4">
    <source>
        <dbReference type="Google" id="ProtNLM"/>
    </source>
</evidence>
<accession>A0A1T5BDY4</accession>
<dbReference type="STRING" id="1513896.SAMN05660841_00599"/>
<gene>
    <name evidence="2" type="ORF">SAMN05660841_00599</name>
</gene>
<feature type="chain" id="PRO_5013115015" description="Outer membrane protein beta-barrel domain-containing protein" evidence="1">
    <location>
        <begin position="23"/>
        <end position="266"/>
    </location>
</feature>
<feature type="signal peptide" evidence="1">
    <location>
        <begin position="1"/>
        <end position="22"/>
    </location>
</feature>
<evidence type="ECO:0000313" key="3">
    <source>
        <dbReference type="Proteomes" id="UP000190150"/>
    </source>
</evidence>
<dbReference type="EMBL" id="FUZF01000002">
    <property type="protein sequence ID" value="SKB45446.1"/>
    <property type="molecule type" value="Genomic_DNA"/>
</dbReference>
<dbReference type="RefSeq" id="WP_079641069.1">
    <property type="nucleotide sequence ID" value="NZ_FUZF01000002.1"/>
</dbReference>
<dbReference type="InterPro" id="IPR021958">
    <property type="entry name" value="DUF3575"/>
</dbReference>
<evidence type="ECO:0000313" key="2">
    <source>
        <dbReference type="EMBL" id="SKB45446.1"/>
    </source>
</evidence>
<proteinExistence type="predicted"/>
<dbReference type="AlphaFoldDB" id="A0A1T5BDY4"/>
<keyword evidence="3" id="KW-1185">Reference proteome</keyword>
<organism evidence="2 3">
    <name type="scientific">Sphingobacterium nematocida</name>
    <dbReference type="NCBI Taxonomy" id="1513896"/>
    <lineage>
        <taxon>Bacteria</taxon>
        <taxon>Pseudomonadati</taxon>
        <taxon>Bacteroidota</taxon>
        <taxon>Sphingobacteriia</taxon>
        <taxon>Sphingobacteriales</taxon>
        <taxon>Sphingobacteriaceae</taxon>
        <taxon>Sphingobacterium</taxon>
    </lineage>
</organism>
<name>A0A1T5BDY4_9SPHI</name>
<reference evidence="3" key="1">
    <citation type="submission" date="2017-02" db="EMBL/GenBank/DDBJ databases">
        <authorList>
            <person name="Varghese N."/>
            <person name="Submissions S."/>
        </authorList>
    </citation>
    <scope>NUCLEOTIDE SEQUENCE [LARGE SCALE GENOMIC DNA]</scope>
    <source>
        <strain evidence="3">DSM 24091</strain>
    </source>
</reference>
<keyword evidence="1" id="KW-0732">Signal</keyword>
<sequence>MNNKLLTLVLLVLTMMPFTSRSQTEPSAESTGKNMVKFNTLPLLGGKFSFEYERSITDRISAGAAISFRPEKKLPFQSTVQNLVDDEDLNKLINEFKSSNFSITPEVRFYLSKRGLFKGFYMAPYLKYANYKASVPFDFDVTVEESATEIYSRTETIPLEGTIKSFTGGFSMGFNFKLSRQFHLDWRLIGPGYGSGKGKVSGTMALNPDEQQALRESMEDLKVDMRDLPLGGIKMEYDVRDDGADIHIKRSPWAGIRTGLSIGYRF</sequence>
<dbReference type="Pfam" id="PF12099">
    <property type="entry name" value="DUF3575"/>
    <property type="match status" value="1"/>
</dbReference>